<accession>A0ABR3Q7D5</accession>
<dbReference type="Proteomes" id="UP001565368">
    <property type="component" value="Unassembled WGS sequence"/>
</dbReference>
<dbReference type="GeneID" id="95985302"/>
<dbReference type="PROSITE" id="PS51471">
    <property type="entry name" value="FE2OG_OXY"/>
    <property type="match status" value="1"/>
</dbReference>
<dbReference type="PANTHER" id="PTHR31573">
    <property type="entry name" value="ALPHA-KETOGLUTARATE-DEPENDENT DIOXYGENASE ALKB HOMOLOG 2"/>
    <property type="match status" value="1"/>
</dbReference>
<keyword evidence="4" id="KW-1185">Reference proteome</keyword>
<organism evidence="3 4">
    <name type="scientific">Vanrija albida</name>
    <dbReference type="NCBI Taxonomy" id="181172"/>
    <lineage>
        <taxon>Eukaryota</taxon>
        <taxon>Fungi</taxon>
        <taxon>Dikarya</taxon>
        <taxon>Basidiomycota</taxon>
        <taxon>Agaricomycotina</taxon>
        <taxon>Tremellomycetes</taxon>
        <taxon>Trichosporonales</taxon>
        <taxon>Trichosporonaceae</taxon>
        <taxon>Vanrija</taxon>
    </lineage>
</organism>
<feature type="compositionally biased region" description="Pro residues" evidence="1">
    <location>
        <begin position="322"/>
        <end position="340"/>
    </location>
</feature>
<feature type="region of interest" description="Disordered" evidence="1">
    <location>
        <begin position="1001"/>
        <end position="1021"/>
    </location>
</feature>
<dbReference type="InterPro" id="IPR027450">
    <property type="entry name" value="AlkB-like"/>
</dbReference>
<feature type="region of interest" description="Disordered" evidence="1">
    <location>
        <begin position="299"/>
        <end position="344"/>
    </location>
</feature>
<evidence type="ECO:0000313" key="4">
    <source>
        <dbReference type="Proteomes" id="UP001565368"/>
    </source>
</evidence>
<dbReference type="Pfam" id="PF13532">
    <property type="entry name" value="2OG-FeII_Oxy_2"/>
    <property type="match status" value="1"/>
</dbReference>
<dbReference type="EMBL" id="JBBXJM010000003">
    <property type="protein sequence ID" value="KAL1410253.1"/>
    <property type="molecule type" value="Genomic_DNA"/>
</dbReference>
<proteinExistence type="predicted"/>
<feature type="compositionally biased region" description="Basic and acidic residues" evidence="1">
    <location>
        <begin position="138"/>
        <end position="147"/>
    </location>
</feature>
<comment type="caution">
    <text evidence="3">The sequence shown here is derived from an EMBL/GenBank/DDBJ whole genome shotgun (WGS) entry which is preliminary data.</text>
</comment>
<protein>
    <recommendedName>
        <fullName evidence="2">Fe2OG dioxygenase domain-containing protein</fullName>
    </recommendedName>
</protein>
<feature type="compositionally biased region" description="Pro residues" evidence="1">
    <location>
        <begin position="592"/>
        <end position="612"/>
    </location>
</feature>
<dbReference type="InterPro" id="IPR005123">
    <property type="entry name" value="Oxoglu/Fe-dep_dioxygenase_dom"/>
</dbReference>
<sequence>MEPPLCLQRRFVSPALAEVFKLRPARTPGADDAWAAIFADALEGALQGPRGAEEAALEAEFHALLPGPPAQVTAADRRFRARVLYAAFGGARGGLERAEAMVRARVHVAEEHVDSARAGIGGGVKRREEEGGGGGKRARGDAEESRAEKRKRKEEREVRREERRKEKEGRKRAREEEKGERKRVKAARREGTKDDKSKKAKVEPESQSEPESEPEPAPKRQSKRLKPARPADADGAPAPKRKRESPSDAAFEPDATPAPTRAPSLPLAIEKRRAPVRHLFKPISDDVLVKLGLMAAVPRPKPKRKPTAKQAKAADLKAEAASPPPAPPAAARRPSPPPPGSGIRASTFTAVLRLVADLRRAAAPPRPARHEPRGRPPVWAQTRQELCEALPYYRAFQSGMYMSKHVAYGYLLDGFPAPRDVWAAGGRVIISHGGGQSTRTLDTRGQPVSCLLADHSAKSDRIGTLLAAAERRAPVVLLAGAEYALLPFRLGCTYAVLGWYWVSAAWFEAAPPDPGAAGSPAFFRRLKVRFDWVESQGAPWWDGGGAKPDIGSLMAPVPPAATTPPSRGTSVFAAPPATPPSPDTSALSTAPPTAPTSPAPPKHRPNPLPTPPDSLAELDPPPSKQLVQLQLWGGRSVSNHYVDLERPNSGAYASPLPGSYRPGTSTLANAHTVRPTGADTELFPGATCPTCHAHSPRLYAEGWICVQPSCAQFWMLATPRGLFPVPLGMALTYDPAFLEPAETPPHRRSVPYSVVPPAPGGAETGEAADDGQSGSRTLWKGWVCSACGRANCRYRWERWECRACGNRLEDAGAIVPAPGLPPRVDILGEDDDCTEGVLMSVRRLASPPATVVAYVLPRAGTVYHILHDNSHPADAIWEAYQRAAVDAPGSPLFERRELKSNTVKGGLLSQQFAINSGASYKYIVETLSYTFAESPPSVMDALQLIRERVASVLGERVEFNEILSVMYREGQKMNWHDDSEPGLGPVVAALSLGSPATMSFRRKTKTRRNKPAAAASSKEQTRRPQAVLNFALSHGDVVIMAGRAIQHMYDHKVVPLGLRVAATARVIQGQVVTASRAQTGV</sequence>
<feature type="compositionally biased region" description="Basic and acidic residues" evidence="1">
    <location>
        <begin position="154"/>
        <end position="180"/>
    </location>
</feature>
<feature type="compositionally biased region" description="Basic and acidic residues" evidence="1">
    <location>
        <begin position="187"/>
        <end position="204"/>
    </location>
</feature>
<evidence type="ECO:0000256" key="1">
    <source>
        <dbReference type="SAM" id="MobiDB-lite"/>
    </source>
</evidence>
<dbReference type="InterPro" id="IPR037151">
    <property type="entry name" value="AlkB-like_sf"/>
</dbReference>
<evidence type="ECO:0000313" key="3">
    <source>
        <dbReference type="EMBL" id="KAL1410253.1"/>
    </source>
</evidence>
<evidence type="ECO:0000259" key="2">
    <source>
        <dbReference type="PROSITE" id="PS51471"/>
    </source>
</evidence>
<dbReference type="SUPFAM" id="SSF51197">
    <property type="entry name" value="Clavaminate synthase-like"/>
    <property type="match status" value="1"/>
</dbReference>
<feature type="domain" description="Fe2OG dioxygenase" evidence="2">
    <location>
        <begin position="958"/>
        <end position="1068"/>
    </location>
</feature>
<dbReference type="Gene3D" id="2.60.120.590">
    <property type="entry name" value="Alpha-ketoglutarate-dependent dioxygenase AlkB-like"/>
    <property type="match status" value="1"/>
</dbReference>
<gene>
    <name evidence="3" type="ORF">Q8F55_004259</name>
</gene>
<reference evidence="3 4" key="1">
    <citation type="submission" date="2023-08" db="EMBL/GenBank/DDBJ databases">
        <title>Annotated Genome Sequence of Vanrija albida AlHP1.</title>
        <authorList>
            <person name="Herzog R."/>
        </authorList>
    </citation>
    <scope>NUCLEOTIDE SEQUENCE [LARGE SCALE GENOMIC DNA]</scope>
    <source>
        <strain evidence="3 4">AlHP1</strain>
    </source>
</reference>
<feature type="region of interest" description="Disordered" evidence="1">
    <location>
        <begin position="551"/>
        <end position="621"/>
    </location>
</feature>
<dbReference type="InterPro" id="IPR032852">
    <property type="entry name" value="ALKBH2"/>
</dbReference>
<feature type="compositionally biased region" description="Basic residues" evidence="1">
    <location>
        <begin position="1001"/>
        <end position="1010"/>
    </location>
</feature>
<feature type="compositionally biased region" description="Low complexity" evidence="1">
    <location>
        <begin position="228"/>
        <end position="238"/>
    </location>
</feature>
<dbReference type="RefSeq" id="XP_069210197.1">
    <property type="nucleotide sequence ID" value="XM_069352779.1"/>
</dbReference>
<feature type="region of interest" description="Disordered" evidence="1">
    <location>
        <begin position="117"/>
        <end position="277"/>
    </location>
</feature>
<dbReference type="PANTHER" id="PTHR31573:SF4">
    <property type="entry name" value="FE2OG DIOXYGENASE DOMAIN-CONTAINING PROTEIN"/>
    <property type="match status" value="1"/>
</dbReference>
<name>A0ABR3Q7D5_9TREE</name>